<dbReference type="EMBL" id="HBED01042051">
    <property type="protein sequence ID" value="CAD8322728.1"/>
    <property type="molecule type" value="Transcribed_RNA"/>
</dbReference>
<dbReference type="InterPro" id="IPR001708">
    <property type="entry name" value="YidC/ALB3/OXA1/COX18"/>
</dbReference>
<reference evidence="10" key="1">
    <citation type="submission" date="2021-01" db="EMBL/GenBank/DDBJ databases">
        <authorList>
            <person name="Corre E."/>
            <person name="Pelletier E."/>
            <person name="Niang G."/>
            <person name="Scheremetjew M."/>
            <person name="Finn R."/>
            <person name="Kale V."/>
            <person name="Holt S."/>
            <person name="Cochrane G."/>
            <person name="Meng A."/>
            <person name="Brown T."/>
            <person name="Cohen L."/>
        </authorList>
    </citation>
    <scope>NUCLEOTIDE SEQUENCE</scope>
    <source>
        <strain evidence="10">CCMP147</strain>
    </source>
</reference>
<evidence type="ECO:0000256" key="3">
    <source>
        <dbReference type="ARBA" id="ARBA00022989"/>
    </source>
</evidence>
<name>A0A6U2HEY7_9STRA</name>
<feature type="transmembrane region" description="Helical" evidence="7">
    <location>
        <begin position="236"/>
        <end position="258"/>
    </location>
</feature>
<dbReference type="NCBIfam" id="TIGR03592">
    <property type="entry name" value="yidC_oxa1_cterm"/>
    <property type="match status" value="1"/>
</dbReference>
<evidence type="ECO:0000256" key="7">
    <source>
        <dbReference type="SAM" id="Phobius"/>
    </source>
</evidence>
<dbReference type="GO" id="GO:0032979">
    <property type="term" value="P:protein insertion into mitochondrial inner membrane from matrix"/>
    <property type="evidence" value="ECO:0007669"/>
    <property type="project" value="TreeGrafter"/>
</dbReference>
<dbReference type="PANTHER" id="PTHR12428">
    <property type="entry name" value="OXA1"/>
    <property type="match status" value="1"/>
</dbReference>
<feature type="compositionally biased region" description="Basic and acidic residues" evidence="6">
    <location>
        <begin position="311"/>
        <end position="327"/>
    </location>
</feature>
<evidence type="ECO:0000259" key="8">
    <source>
        <dbReference type="Pfam" id="PF02096"/>
    </source>
</evidence>
<dbReference type="Pfam" id="PF02096">
    <property type="entry name" value="60KD_IMP"/>
    <property type="match status" value="1"/>
</dbReference>
<evidence type="ECO:0000313" key="10">
    <source>
        <dbReference type="EMBL" id="CAD8322728.1"/>
    </source>
</evidence>
<feature type="transmembrane region" description="Helical" evidence="7">
    <location>
        <begin position="198"/>
        <end position="215"/>
    </location>
</feature>
<sequence length="349" mass="38785">MNDSLTMDSSPSFAPSFGSSPIQPEDEIVKAATAASEAASSVEGLEWAEAFCWYLPQDHVVNLINYLQQTTGFSYAAVVAGLTCFIRIAVFPIFVKAQQNSARMAHMKPEMDLLKARIDSMGRSADSDAQMKMGLEMRALFKKYDCNPLKAMIVPLVQMPVFVSMFLALRKMPDYFPNELSTGGVLWFPDLAVADPTWALPIASGVLFVAMVELGKEQMLANNRKQGEMMLNIFRAMGVAVTVFTVNFPAVIFCYWMPNNTLSVVQAKLFNNKDVRRKLGIWDLPPPVPGQESKGIMETIQNSMKPSKGQSEAERIKLHNESIDFESRTQGGKKAAAGRHRRKGRRKTN</sequence>
<evidence type="ECO:0000256" key="1">
    <source>
        <dbReference type="ARBA" id="ARBA00004141"/>
    </source>
</evidence>
<feature type="transmembrane region" description="Helical" evidence="7">
    <location>
        <begin position="151"/>
        <end position="169"/>
    </location>
</feature>
<evidence type="ECO:0000313" key="9">
    <source>
        <dbReference type="EMBL" id="CAD8322727.1"/>
    </source>
</evidence>
<feature type="domain" description="Membrane insertase YidC/Oxa/ALB C-terminal" evidence="8">
    <location>
        <begin position="76"/>
        <end position="271"/>
    </location>
</feature>
<accession>A0A6U2HEY7</accession>
<dbReference type="InterPro" id="IPR028055">
    <property type="entry name" value="YidC/Oxa/ALB_C"/>
</dbReference>
<feature type="region of interest" description="Disordered" evidence="6">
    <location>
        <begin position="1"/>
        <end position="22"/>
    </location>
</feature>
<proteinExistence type="inferred from homology"/>
<comment type="subcellular location">
    <subcellularLocation>
        <location evidence="1 5">Membrane</location>
        <topology evidence="1 5">Multi-pass membrane protein</topology>
    </subcellularLocation>
</comment>
<evidence type="ECO:0000256" key="5">
    <source>
        <dbReference type="RuleBase" id="RU003945"/>
    </source>
</evidence>
<dbReference type="GO" id="GO:0032977">
    <property type="term" value="F:membrane insertase activity"/>
    <property type="evidence" value="ECO:0007669"/>
    <property type="project" value="InterPro"/>
</dbReference>
<keyword evidence="3 7" id="KW-1133">Transmembrane helix</keyword>
<feature type="compositionally biased region" description="Low complexity" evidence="6">
    <location>
        <begin position="9"/>
        <end position="21"/>
    </location>
</feature>
<dbReference type="CDD" id="cd20069">
    <property type="entry name" value="5TM_Oxa1-like"/>
    <property type="match status" value="1"/>
</dbReference>
<protein>
    <recommendedName>
        <fullName evidence="8">Membrane insertase YidC/Oxa/ALB C-terminal domain-containing protein</fullName>
    </recommendedName>
</protein>
<evidence type="ECO:0000256" key="6">
    <source>
        <dbReference type="SAM" id="MobiDB-lite"/>
    </source>
</evidence>
<dbReference type="AlphaFoldDB" id="A0A6U2HEY7"/>
<keyword evidence="4 7" id="KW-0472">Membrane</keyword>
<dbReference type="EMBL" id="HBED01042050">
    <property type="protein sequence ID" value="CAD8322727.1"/>
    <property type="molecule type" value="Transcribed_RNA"/>
</dbReference>
<feature type="transmembrane region" description="Helical" evidence="7">
    <location>
        <begin position="73"/>
        <end position="95"/>
    </location>
</feature>
<organism evidence="10">
    <name type="scientific">Pseudictyota dubia</name>
    <dbReference type="NCBI Taxonomy" id="2749911"/>
    <lineage>
        <taxon>Eukaryota</taxon>
        <taxon>Sar</taxon>
        <taxon>Stramenopiles</taxon>
        <taxon>Ochrophyta</taxon>
        <taxon>Bacillariophyta</taxon>
        <taxon>Mediophyceae</taxon>
        <taxon>Biddulphiophycidae</taxon>
        <taxon>Eupodiscales</taxon>
        <taxon>Odontellaceae</taxon>
        <taxon>Pseudictyota</taxon>
    </lineage>
</organism>
<feature type="region of interest" description="Disordered" evidence="6">
    <location>
        <begin position="302"/>
        <end position="349"/>
    </location>
</feature>
<keyword evidence="2 5" id="KW-0812">Transmembrane</keyword>
<comment type="similarity">
    <text evidence="5">Belongs to the OXA1/ALB3/YidC family.</text>
</comment>
<dbReference type="PANTHER" id="PTHR12428:SF65">
    <property type="entry name" value="CYTOCHROME C OXIDASE ASSEMBLY PROTEIN COX18, MITOCHONDRIAL"/>
    <property type="match status" value="1"/>
</dbReference>
<gene>
    <name evidence="9" type="ORF">TDUB1175_LOCUS21144</name>
    <name evidence="10" type="ORF">TDUB1175_LOCUS21145</name>
</gene>
<evidence type="ECO:0000256" key="4">
    <source>
        <dbReference type="ARBA" id="ARBA00023136"/>
    </source>
</evidence>
<evidence type="ECO:0000256" key="2">
    <source>
        <dbReference type="ARBA" id="ARBA00022692"/>
    </source>
</evidence>
<dbReference type="GO" id="GO:0005743">
    <property type="term" value="C:mitochondrial inner membrane"/>
    <property type="evidence" value="ECO:0007669"/>
    <property type="project" value="TreeGrafter"/>
</dbReference>
<feature type="compositionally biased region" description="Basic residues" evidence="6">
    <location>
        <begin position="336"/>
        <end position="349"/>
    </location>
</feature>